<feature type="non-terminal residue" evidence="1">
    <location>
        <position position="1"/>
    </location>
</feature>
<sequence length="117" mass="12618">STYWVGVTSNKVSVSRSQVQCEEKNKCSKHEGMCKEECGDGEKEISKGCIGDGCKCCISDCKPKRKCSKNGGMCKDKCGDDEKMITKGCAGDGCKCCISDCKPKKKCSKNGGMCKEE</sequence>
<evidence type="ECO:0000313" key="2">
    <source>
        <dbReference type="Proteomes" id="UP001497623"/>
    </source>
</evidence>
<protein>
    <submittedName>
        <fullName evidence="1">Uncharacterized protein</fullName>
    </submittedName>
</protein>
<evidence type="ECO:0000313" key="1">
    <source>
        <dbReference type="EMBL" id="CAL4144303.1"/>
    </source>
</evidence>
<dbReference type="EMBL" id="CAXKWB010034237">
    <property type="protein sequence ID" value="CAL4144303.1"/>
    <property type="molecule type" value="Genomic_DNA"/>
</dbReference>
<proteinExistence type="predicted"/>
<dbReference type="Proteomes" id="UP001497623">
    <property type="component" value="Unassembled WGS sequence"/>
</dbReference>
<accession>A0AAV2RXE5</accession>
<feature type="non-terminal residue" evidence="1">
    <location>
        <position position="117"/>
    </location>
</feature>
<comment type="caution">
    <text evidence="1">The sequence shown here is derived from an EMBL/GenBank/DDBJ whole genome shotgun (WGS) entry which is preliminary data.</text>
</comment>
<reference evidence="1 2" key="1">
    <citation type="submission" date="2024-05" db="EMBL/GenBank/DDBJ databases">
        <authorList>
            <person name="Wallberg A."/>
        </authorList>
    </citation>
    <scope>NUCLEOTIDE SEQUENCE [LARGE SCALE GENOMIC DNA]</scope>
</reference>
<keyword evidence="2" id="KW-1185">Reference proteome</keyword>
<name>A0AAV2RXE5_MEGNR</name>
<gene>
    <name evidence="1" type="ORF">MNOR_LOCUS29490</name>
</gene>
<organism evidence="1 2">
    <name type="scientific">Meganyctiphanes norvegica</name>
    <name type="common">Northern krill</name>
    <name type="synonym">Thysanopoda norvegica</name>
    <dbReference type="NCBI Taxonomy" id="48144"/>
    <lineage>
        <taxon>Eukaryota</taxon>
        <taxon>Metazoa</taxon>
        <taxon>Ecdysozoa</taxon>
        <taxon>Arthropoda</taxon>
        <taxon>Crustacea</taxon>
        <taxon>Multicrustacea</taxon>
        <taxon>Malacostraca</taxon>
        <taxon>Eumalacostraca</taxon>
        <taxon>Eucarida</taxon>
        <taxon>Euphausiacea</taxon>
        <taxon>Euphausiidae</taxon>
        <taxon>Meganyctiphanes</taxon>
    </lineage>
</organism>
<dbReference type="AlphaFoldDB" id="A0AAV2RXE5"/>